<dbReference type="SUPFAM" id="SSF53613">
    <property type="entry name" value="Ribokinase-like"/>
    <property type="match status" value="1"/>
</dbReference>
<dbReference type="InterPro" id="IPR004399">
    <property type="entry name" value="HMP/HMP-P_kinase_dom"/>
</dbReference>
<evidence type="ECO:0000256" key="2">
    <source>
        <dbReference type="ARBA" id="ARBA00012135"/>
    </source>
</evidence>
<evidence type="ECO:0000313" key="5">
    <source>
        <dbReference type="Proteomes" id="UP000198816"/>
    </source>
</evidence>
<proteinExistence type="predicted"/>
<dbReference type="InterPro" id="IPR029056">
    <property type="entry name" value="Ribokinase-like"/>
</dbReference>
<dbReference type="PANTHER" id="PTHR20858:SF17">
    <property type="entry name" value="HYDROXYMETHYLPYRIMIDINE_PHOSPHOMETHYLPYRIMIDINE KINASE THI20-RELATED"/>
    <property type="match status" value="1"/>
</dbReference>
<dbReference type="GO" id="GO:0005829">
    <property type="term" value="C:cytosol"/>
    <property type="evidence" value="ECO:0007669"/>
    <property type="project" value="TreeGrafter"/>
</dbReference>
<dbReference type="UniPathway" id="UPA00060">
    <property type="reaction ID" value="UER00138"/>
</dbReference>
<dbReference type="STRING" id="1058.SAMN05421783_1069"/>
<keyword evidence="4" id="KW-0808">Transferase</keyword>
<dbReference type="PANTHER" id="PTHR20858">
    <property type="entry name" value="PHOSPHOMETHYLPYRIMIDINE KINASE"/>
    <property type="match status" value="1"/>
</dbReference>
<evidence type="ECO:0000259" key="3">
    <source>
        <dbReference type="Pfam" id="PF08543"/>
    </source>
</evidence>
<dbReference type="CDD" id="cd01169">
    <property type="entry name" value="HMPP_kinase"/>
    <property type="match status" value="1"/>
</dbReference>
<dbReference type="GO" id="GO:0008902">
    <property type="term" value="F:hydroxymethylpyrimidine kinase activity"/>
    <property type="evidence" value="ECO:0007669"/>
    <property type="project" value="UniProtKB-EC"/>
</dbReference>
<protein>
    <recommendedName>
        <fullName evidence="2">hydroxymethylpyrimidine kinase</fullName>
        <ecNumber evidence="2">2.7.1.49</ecNumber>
    </recommendedName>
</protein>
<keyword evidence="4" id="KW-0418">Kinase</keyword>
<dbReference type="EC" id="2.7.1.49" evidence="2"/>
<dbReference type="GO" id="GO:0009229">
    <property type="term" value="P:thiamine diphosphate biosynthetic process"/>
    <property type="evidence" value="ECO:0007669"/>
    <property type="project" value="UniProtKB-UniPathway"/>
</dbReference>
<dbReference type="GO" id="GO:0009228">
    <property type="term" value="P:thiamine biosynthetic process"/>
    <property type="evidence" value="ECO:0007669"/>
    <property type="project" value="InterPro"/>
</dbReference>
<keyword evidence="5" id="KW-1185">Reference proteome</keyword>
<dbReference type="AlphaFoldDB" id="A0A1H2UWA1"/>
<dbReference type="OrthoDB" id="9810880at2"/>
<dbReference type="InterPro" id="IPR013749">
    <property type="entry name" value="PM/HMP-P_kinase-1"/>
</dbReference>
<dbReference type="RefSeq" id="WP_093029927.1">
    <property type="nucleotide sequence ID" value="NZ_FNNZ01000006.1"/>
</dbReference>
<sequence>MSRINDRPVVLCVGGHDPSGGAGILADAEAVRAAGAFPVTVISALTEQNTCGLSRVYPQAAEHVEGQCRALLRDCTPSALKIGMIGSAPLIDLLGTLIDENPGVPVVLDPVLASGAGQRVADAAMLDRLRMSLIPRSALVTPNLPEAQTLTGAIDPSDCASRLLALGARWILITGTHDDTTDVTNWLFNAEGLQQRLDWPRLAGEYHGSGCTLASAIAARLALGAAMPEAVAEAQAYTWESLDRALRTGRCQLTPNRLYALDP</sequence>
<dbReference type="Pfam" id="PF08543">
    <property type="entry name" value="Phos_pyr_kin"/>
    <property type="match status" value="1"/>
</dbReference>
<organism evidence="4 5">
    <name type="scientific">Thiocapsa roseopersicina</name>
    <dbReference type="NCBI Taxonomy" id="1058"/>
    <lineage>
        <taxon>Bacteria</taxon>
        <taxon>Pseudomonadati</taxon>
        <taxon>Pseudomonadota</taxon>
        <taxon>Gammaproteobacteria</taxon>
        <taxon>Chromatiales</taxon>
        <taxon>Chromatiaceae</taxon>
        <taxon>Thiocapsa</taxon>
    </lineage>
</organism>
<evidence type="ECO:0000256" key="1">
    <source>
        <dbReference type="ARBA" id="ARBA00004948"/>
    </source>
</evidence>
<name>A0A1H2UWA1_THIRO</name>
<gene>
    <name evidence="4" type="ORF">SAMN05421783_1069</name>
</gene>
<evidence type="ECO:0000313" key="4">
    <source>
        <dbReference type="EMBL" id="SDW60361.1"/>
    </source>
</evidence>
<feature type="domain" description="Pyridoxamine kinase/Phosphomethylpyrimidine kinase" evidence="3">
    <location>
        <begin position="17"/>
        <end position="251"/>
    </location>
</feature>
<dbReference type="Proteomes" id="UP000198816">
    <property type="component" value="Unassembled WGS sequence"/>
</dbReference>
<dbReference type="GO" id="GO:0008972">
    <property type="term" value="F:phosphomethylpyrimidine kinase activity"/>
    <property type="evidence" value="ECO:0007669"/>
    <property type="project" value="InterPro"/>
</dbReference>
<dbReference type="EMBL" id="FNNZ01000006">
    <property type="protein sequence ID" value="SDW60361.1"/>
    <property type="molecule type" value="Genomic_DNA"/>
</dbReference>
<comment type="pathway">
    <text evidence="1">Cofactor biosynthesis; thiamine diphosphate biosynthesis.</text>
</comment>
<dbReference type="Gene3D" id="3.40.1190.20">
    <property type="match status" value="1"/>
</dbReference>
<accession>A0A1H2UWA1</accession>
<reference evidence="5" key="1">
    <citation type="submission" date="2016-10" db="EMBL/GenBank/DDBJ databases">
        <authorList>
            <person name="Varghese N."/>
            <person name="Submissions S."/>
        </authorList>
    </citation>
    <scope>NUCLEOTIDE SEQUENCE [LARGE SCALE GENOMIC DNA]</scope>
    <source>
        <strain evidence="5">DSM 217</strain>
    </source>
</reference>